<dbReference type="Pfam" id="PF13960">
    <property type="entry name" value="DUF4218"/>
    <property type="match status" value="1"/>
</dbReference>
<evidence type="ECO:0000259" key="1">
    <source>
        <dbReference type="Pfam" id="PF13960"/>
    </source>
</evidence>
<sequence length="510" mass="58615">MFILKAALMWTISDLPGYSILSGWGSFDGTIEWGVAPKGLSGVEVLQQLDSNGKTKDNLNARHELAKLGVRKPFHAFKRPNGRWCLPPGPCNMALTEKDIFCNVLKSIRASDGYASNILKALPKHVVDVLIELSTFFRKLCSKVNDKFELEKIQDRIALTLCHLERIFPPSFFDIIEHLPIYLAEEALIAGAVQYRWMYPIERFLMTLKKYMRNKAHPEGSIAKGYVLEGCMTFCSRCLSDVESNVYKLPQNNDGIHNNGRLMAYTCLNFGVTFLILREKKLNSFIMKDLMSGSRNMFLMASKRKQNGKTMMDVIRETVDFSAVHDPSLRNRRNRIQSQSRFGSISSPTFHATRSDSSVNSSIHLKKGRGCNKPIVRWNSGVKLQLELTPDKKIDGPDRIVFKTQIGVLARNSYRFSLIYTSFREIAQHLLDDLWYEIKENTTLPDEAKNVVLEDFCAKWRQEKYEVKRKYFRPYEDGEERLDVLSVDRIPPEQLKTLVGYWKLDKTKVI</sequence>
<evidence type="ECO:0000313" key="2">
    <source>
        <dbReference type="EMBL" id="KAL0404289.1"/>
    </source>
</evidence>
<accession>A0AAW2TI24</accession>
<dbReference type="EMBL" id="JACGWJ010000008">
    <property type="protein sequence ID" value="KAL0404289.1"/>
    <property type="molecule type" value="Genomic_DNA"/>
</dbReference>
<dbReference type="AlphaFoldDB" id="A0AAW2TI24"/>
<name>A0AAW2TI24_SESRA</name>
<comment type="caution">
    <text evidence="2">The sequence shown here is derived from an EMBL/GenBank/DDBJ whole genome shotgun (WGS) entry which is preliminary data.</text>
</comment>
<organism evidence="2">
    <name type="scientific">Sesamum radiatum</name>
    <name type="common">Black benniseed</name>
    <dbReference type="NCBI Taxonomy" id="300843"/>
    <lineage>
        <taxon>Eukaryota</taxon>
        <taxon>Viridiplantae</taxon>
        <taxon>Streptophyta</taxon>
        <taxon>Embryophyta</taxon>
        <taxon>Tracheophyta</taxon>
        <taxon>Spermatophyta</taxon>
        <taxon>Magnoliopsida</taxon>
        <taxon>eudicotyledons</taxon>
        <taxon>Gunneridae</taxon>
        <taxon>Pentapetalae</taxon>
        <taxon>asterids</taxon>
        <taxon>lamiids</taxon>
        <taxon>Lamiales</taxon>
        <taxon>Pedaliaceae</taxon>
        <taxon>Sesamum</taxon>
    </lineage>
</organism>
<protein>
    <recommendedName>
        <fullName evidence="1">DUF4218 domain-containing protein</fullName>
    </recommendedName>
</protein>
<dbReference type="PANTHER" id="PTHR48258">
    <property type="entry name" value="DUF4218 DOMAIN-CONTAINING PROTEIN-RELATED"/>
    <property type="match status" value="1"/>
</dbReference>
<gene>
    <name evidence="2" type="ORF">Sradi_2069700</name>
</gene>
<dbReference type="InterPro" id="IPR025452">
    <property type="entry name" value="DUF4218"/>
</dbReference>
<feature type="domain" description="DUF4218" evidence="1">
    <location>
        <begin position="140"/>
        <end position="251"/>
    </location>
</feature>
<proteinExistence type="predicted"/>
<reference evidence="2" key="1">
    <citation type="submission" date="2020-06" db="EMBL/GenBank/DDBJ databases">
        <authorList>
            <person name="Li T."/>
            <person name="Hu X."/>
            <person name="Zhang T."/>
            <person name="Song X."/>
            <person name="Zhang H."/>
            <person name="Dai N."/>
            <person name="Sheng W."/>
            <person name="Hou X."/>
            <person name="Wei L."/>
        </authorList>
    </citation>
    <scope>NUCLEOTIDE SEQUENCE</scope>
    <source>
        <strain evidence="2">G02</strain>
        <tissue evidence="2">Leaf</tissue>
    </source>
</reference>
<reference evidence="2" key="2">
    <citation type="journal article" date="2024" name="Plant">
        <title>Genomic evolution and insights into agronomic trait innovations of Sesamum species.</title>
        <authorList>
            <person name="Miao H."/>
            <person name="Wang L."/>
            <person name="Qu L."/>
            <person name="Liu H."/>
            <person name="Sun Y."/>
            <person name="Le M."/>
            <person name="Wang Q."/>
            <person name="Wei S."/>
            <person name="Zheng Y."/>
            <person name="Lin W."/>
            <person name="Duan Y."/>
            <person name="Cao H."/>
            <person name="Xiong S."/>
            <person name="Wang X."/>
            <person name="Wei L."/>
            <person name="Li C."/>
            <person name="Ma Q."/>
            <person name="Ju M."/>
            <person name="Zhao R."/>
            <person name="Li G."/>
            <person name="Mu C."/>
            <person name="Tian Q."/>
            <person name="Mei H."/>
            <person name="Zhang T."/>
            <person name="Gao T."/>
            <person name="Zhang H."/>
        </authorList>
    </citation>
    <scope>NUCLEOTIDE SEQUENCE</scope>
    <source>
        <strain evidence="2">G02</strain>
    </source>
</reference>
<dbReference type="PANTHER" id="PTHR48258:SF3">
    <property type="entry name" value="FK506-BINDING PROTEIN 4-LIKE ISOFORM X1"/>
    <property type="match status" value="1"/>
</dbReference>